<name>A0A929FYX2_9PSEU</name>
<keyword evidence="1" id="KW-1133">Transmembrane helix</keyword>
<organism evidence="3 4">
    <name type="scientific">Saccharopolyspora montiporae</name>
    <dbReference type="NCBI Taxonomy" id="2781240"/>
    <lineage>
        <taxon>Bacteria</taxon>
        <taxon>Bacillati</taxon>
        <taxon>Actinomycetota</taxon>
        <taxon>Actinomycetes</taxon>
        <taxon>Pseudonocardiales</taxon>
        <taxon>Pseudonocardiaceae</taxon>
        <taxon>Saccharopolyspora</taxon>
    </lineage>
</organism>
<protein>
    <submittedName>
        <fullName evidence="3">SPW repeat protein</fullName>
    </submittedName>
</protein>
<evidence type="ECO:0000259" key="2">
    <source>
        <dbReference type="Pfam" id="PF03779"/>
    </source>
</evidence>
<accession>A0A929FYX2</accession>
<reference evidence="3" key="1">
    <citation type="submission" date="2020-10" db="EMBL/GenBank/DDBJ databases">
        <title>Diversity and distribution of actinomycetes associated with coral in the coast of Hainan.</title>
        <authorList>
            <person name="Li F."/>
        </authorList>
    </citation>
    <scope>NUCLEOTIDE SEQUENCE</scope>
    <source>
        <strain evidence="3">HNM0983</strain>
    </source>
</reference>
<dbReference type="Proteomes" id="UP000598360">
    <property type="component" value="Unassembled WGS sequence"/>
</dbReference>
<dbReference type="AlphaFoldDB" id="A0A929FYX2"/>
<sequence>MEVIGVSGDSRGSAVRPWVRWQDWLVVVLGVYLVLATTWTSVSGGGAAAMVVLGALLAVSSIWSLALPASMTSEYGHMLLGVLLFLAPWVLGYTAYGAAAWTSWVIGVLAVVAGAAALPEAGSSGGRTAGQH</sequence>
<keyword evidence="1" id="KW-0472">Membrane</keyword>
<dbReference type="EMBL" id="JADEYC010000037">
    <property type="protein sequence ID" value="MBE9376266.1"/>
    <property type="molecule type" value="Genomic_DNA"/>
</dbReference>
<evidence type="ECO:0000313" key="4">
    <source>
        <dbReference type="Proteomes" id="UP000598360"/>
    </source>
</evidence>
<feature type="transmembrane region" description="Helical" evidence="1">
    <location>
        <begin position="46"/>
        <end position="66"/>
    </location>
</feature>
<evidence type="ECO:0000313" key="3">
    <source>
        <dbReference type="EMBL" id="MBE9376266.1"/>
    </source>
</evidence>
<feature type="transmembrane region" description="Helical" evidence="1">
    <location>
        <begin position="21"/>
        <end position="40"/>
    </location>
</feature>
<feature type="domain" description="SPW repeat-containing integral membrane" evidence="2">
    <location>
        <begin position="21"/>
        <end position="115"/>
    </location>
</feature>
<dbReference type="InterPro" id="IPR005530">
    <property type="entry name" value="SPW"/>
</dbReference>
<feature type="transmembrane region" description="Helical" evidence="1">
    <location>
        <begin position="78"/>
        <end position="95"/>
    </location>
</feature>
<gene>
    <name evidence="3" type="ORF">IQ251_17590</name>
</gene>
<evidence type="ECO:0000256" key="1">
    <source>
        <dbReference type="SAM" id="Phobius"/>
    </source>
</evidence>
<keyword evidence="1" id="KW-0812">Transmembrane</keyword>
<proteinExistence type="predicted"/>
<dbReference type="Pfam" id="PF03779">
    <property type="entry name" value="SPW"/>
    <property type="match status" value="1"/>
</dbReference>
<keyword evidence="4" id="KW-1185">Reference proteome</keyword>
<comment type="caution">
    <text evidence="3">The sequence shown here is derived from an EMBL/GenBank/DDBJ whole genome shotgun (WGS) entry which is preliminary data.</text>
</comment>